<dbReference type="RefSeq" id="WP_014552363.1">
    <property type="nucleotide sequence ID" value="NC_017455.1"/>
</dbReference>
<dbReference type="EMBL" id="CP002175">
    <property type="protein sequence ID" value="ADO76328.1"/>
    <property type="molecule type" value="Genomic_DNA"/>
</dbReference>
<dbReference type="STRING" id="572479.Hprae_0171"/>
<proteinExistence type="predicted"/>
<evidence type="ECO:0000313" key="1">
    <source>
        <dbReference type="EMBL" id="ADO76328.1"/>
    </source>
</evidence>
<dbReference type="KEGG" id="hpk:Hprae_0171"/>
<dbReference type="PATRIC" id="fig|572479.3.peg.172"/>
<reference evidence="1 2" key="2">
    <citation type="journal article" date="2011" name="Stand. Genomic Sci.">
        <title>Complete genome sequence of the extremely halophilic Halanaerobium praevalens type strain (GSL).</title>
        <authorList>
            <person name="Ivanova N."/>
            <person name="Sikorski J."/>
            <person name="Chertkov O."/>
            <person name="Nolan M."/>
            <person name="Lucas S."/>
            <person name="Hammon N."/>
            <person name="Deshpande S."/>
            <person name="Cheng J.F."/>
            <person name="Tapia R."/>
            <person name="Han C."/>
            <person name="Goodwin L."/>
            <person name="Pitluck S."/>
            <person name="Huntemann M."/>
            <person name="Liolios K."/>
            <person name="Pagani I."/>
            <person name="Mavromatis K."/>
            <person name="Ovchinikova G."/>
            <person name="Pati A."/>
            <person name="Chen A."/>
            <person name="Palaniappan K."/>
            <person name="Land M."/>
            <person name="Hauser L."/>
            <person name="Brambilla E.M."/>
            <person name="Kannan K.P."/>
            <person name="Rohde M."/>
            <person name="Tindall B.J."/>
            <person name="Goker M."/>
            <person name="Detter J.C."/>
            <person name="Woyke T."/>
            <person name="Bristow J."/>
            <person name="Eisen J.A."/>
            <person name="Markowitz V."/>
            <person name="Hugenholtz P."/>
            <person name="Kyrpides N.C."/>
            <person name="Klenk H.P."/>
            <person name="Lapidus A."/>
        </authorList>
    </citation>
    <scope>NUCLEOTIDE SEQUENCE [LARGE SCALE GENOMIC DNA]</scope>
    <source>
        <strain evidence="2">ATCC 33744 / DSM 2228 / GSL</strain>
    </source>
</reference>
<name>E3DMD5_HALPG</name>
<keyword evidence="2" id="KW-1185">Reference proteome</keyword>
<protein>
    <recommendedName>
        <fullName evidence="3">FeoB-associated Cys-rich membrane protein</fullName>
    </recommendedName>
</protein>
<gene>
    <name evidence="1" type="ordered locus">Hprae_0171</name>
</gene>
<reference evidence="2" key="1">
    <citation type="submission" date="2010-10" db="EMBL/GenBank/DDBJ databases">
        <title>The complete genome of Halanaerobium praevalens DSM 2228.</title>
        <authorList>
            <consortium name="US DOE Joint Genome Institute (JGI-PGF)"/>
            <person name="Lucas S."/>
            <person name="Copeland A."/>
            <person name="Lapidus A."/>
            <person name="Glavina del Rio T."/>
            <person name="Dalin E."/>
            <person name="Tice H."/>
            <person name="Bruce D."/>
            <person name="Goodwin L."/>
            <person name="Pitluck S."/>
            <person name="Kyrpides N."/>
            <person name="Mavromatis K."/>
            <person name="Ivanova N."/>
            <person name="Ovchinnikova G."/>
            <person name="Chertkov O."/>
            <person name="Detter J.C."/>
            <person name="Han C."/>
            <person name="Larimer F."/>
            <person name="Land M."/>
            <person name="Hauser L."/>
            <person name="Markowitz V."/>
            <person name="Cheng J.-F."/>
            <person name="Hugenholtz P."/>
            <person name="Woyke T."/>
            <person name="Wu D."/>
            <person name="Tindall B."/>
            <person name="Pomrenke H.G."/>
            <person name="Brambilla E."/>
            <person name="Klenk H.-P."/>
            <person name="Eisen J.A."/>
        </authorList>
    </citation>
    <scope>NUCLEOTIDE SEQUENCE [LARGE SCALE GENOMIC DNA]</scope>
    <source>
        <strain evidence="2">ATCC 33744 / DSM 2228 / GSL</strain>
    </source>
</reference>
<dbReference type="HOGENOM" id="CLU_3136342_0_0_9"/>
<accession>E3DMD5</accession>
<sequence>MDRIIAFAILAASVYYIGRRLYRQVFLGEGCSSCDCGSEDSCCSSKTKK</sequence>
<evidence type="ECO:0008006" key="3">
    <source>
        <dbReference type="Google" id="ProtNLM"/>
    </source>
</evidence>
<dbReference type="AlphaFoldDB" id="E3DMD5"/>
<dbReference type="Pfam" id="PF12669">
    <property type="entry name" value="FeoB_associated"/>
    <property type="match status" value="1"/>
</dbReference>
<dbReference type="Proteomes" id="UP000006866">
    <property type="component" value="Chromosome"/>
</dbReference>
<evidence type="ECO:0000313" key="2">
    <source>
        <dbReference type="Proteomes" id="UP000006866"/>
    </source>
</evidence>
<organism evidence="1 2">
    <name type="scientific">Halanaerobium praevalens (strain ATCC 33744 / DSM 2228 / GSL)</name>
    <dbReference type="NCBI Taxonomy" id="572479"/>
    <lineage>
        <taxon>Bacteria</taxon>
        <taxon>Bacillati</taxon>
        <taxon>Bacillota</taxon>
        <taxon>Clostridia</taxon>
        <taxon>Halanaerobiales</taxon>
        <taxon>Halanaerobiaceae</taxon>
        <taxon>Halanaerobium</taxon>
    </lineage>
</organism>